<sequence length="232" mass="25697">MVQSLVLKMSAPLQSWGSDSRFTKRSTDQIPTKSGVIGLLAASEGRYRTDPIADLAGLQFGVRIDQQGTLERDFQTEIDWRKGPPGSLSTRLYLADAIFLAAISGPQSILEDLEKSLRSPKFPLYLGRRSCPANPDLVLGMRDGDVEEALRAEPWHAAKWCRKKRGKTVRLPIIRDAKGGEAGDSIRDIPVSFSPESRQYAWRRVVNAVPVVLENSDGSERIDPFFEAVTSV</sequence>
<dbReference type="GO" id="GO:0051607">
    <property type="term" value="P:defense response to virus"/>
    <property type="evidence" value="ECO:0007669"/>
    <property type="project" value="UniProtKB-KW"/>
</dbReference>
<evidence type="ECO:0000256" key="1">
    <source>
        <dbReference type="ARBA" id="ARBA00023118"/>
    </source>
</evidence>
<dbReference type="InterPro" id="IPR010147">
    <property type="entry name" value="CRISPR-assoc_prot_CasD"/>
</dbReference>
<dbReference type="CDD" id="cd09756">
    <property type="entry name" value="Cas5_I-E"/>
    <property type="match status" value="1"/>
</dbReference>
<keyword evidence="3" id="KW-1185">Reference proteome</keyword>
<keyword evidence="1" id="KW-0051">Antiviral defense</keyword>
<reference evidence="2 3" key="1">
    <citation type="submission" date="2012-09" db="EMBL/GenBank/DDBJ databases">
        <title>The Genome Sequence of Actinobaculum massiliae ACS-171-V-COL2.</title>
        <authorList>
            <consortium name="The Broad Institute Genome Sequencing Platform"/>
            <person name="Earl A."/>
            <person name="Ward D."/>
            <person name="Feldgarden M."/>
            <person name="Gevers D."/>
            <person name="Saerens B."/>
            <person name="Vaneechoutte M."/>
            <person name="Walker B."/>
            <person name="Young S.K."/>
            <person name="Zeng Q."/>
            <person name="Gargeya S."/>
            <person name="Fitzgerald M."/>
            <person name="Haas B."/>
            <person name="Abouelleil A."/>
            <person name="Alvarado L."/>
            <person name="Arachchi H.M."/>
            <person name="Berlin A."/>
            <person name="Chapman S.B."/>
            <person name="Goldberg J."/>
            <person name="Griggs A."/>
            <person name="Gujja S."/>
            <person name="Hansen M."/>
            <person name="Howarth C."/>
            <person name="Imamovic A."/>
            <person name="Larimer J."/>
            <person name="McCowen C."/>
            <person name="Montmayeur A."/>
            <person name="Murphy C."/>
            <person name="Neiman D."/>
            <person name="Pearson M."/>
            <person name="Priest M."/>
            <person name="Roberts A."/>
            <person name="Saif S."/>
            <person name="Shea T."/>
            <person name="Sisk P."/>
            <person name="Sykes S."/>
            <person name="Wortman J."/>
            <person name="Nusbaum C."/>
            <person name="Birren B."/>
        </authorList>
    </citation>
    <scope>NUCLEOTIDE SEQUENCE [LARGE SCALE GENOMIC DNA]</scope>
    <source>
        <strain evidence="3">ACS-171-V-Col2</strain>
    </source>
</reference>
<dbReference type="RefSeq" id="WP_007000519.1">
    <property type="nucleotide sequence ID" value="NZ_JH992955.1"/>
</dbReference>
<name>K9EE58_9ACTO</name>
<dbReference type="HOGENOM" id="CLU_084726_1_0_11"/>
<organism evidence="2 3">
    <name type="scientific">Actinobaculum massiliense ACS-171-V-Col2</name>
    <dbReference type="NCBI Taxonomy" id="883066"/>
    <lineage>
        <taxon>Bacteria</taxon>
        <taxon>Bacillati</taxon>
        <taxon>Actinomycetota</taxon>
        <taxon>Actinomycetes</taxon>
        <taxon>Actinomycetales</taxon>
        <taxon>Actinomycetaceae</taxon>
        <taxon>Actinobaculum</taxon>
    </lineage>
</organism>
<evidence type="ECO:0000313" key="2">
    <source>
        <dbReference type="EMBL" id="EKU95514.1"/>
    </source>
</evidence>
<dbReference type="Pfam" id="PF09704">
    <property type="entry name" value="Cas_Cas5d"/>
    <property type="match status" value="1"/>
</dbReference>
<dbReference type="GO" id="GO:0003723">
    <property type="term" value="F:RNA binding"/>
    <property type="evidence" value="ECO:0007669"/>
    <property type="project" value="InterPro"/>
</dbReference>
<dbReference type="InterPro" id="IPR013422">
    <property type="entry name" value="CRISPR-assoc_prot_Cas5_N"/>
</dbReference>
<accession>K9EE58</accession>
<dbReference type="NCBIfam" id="TIGR01868">
    <property type="entry name" value="casD_Cas5e"/>
    <property type="match status" value="1"/>
</dbReference>
<dbReference type="Proteomes" id="UP000009888">
    <property type="component" value="Unassembled WGS sequence"/>
</dbReference>
<proteinExistence type="predicted"/>
<dbReference type="InterPro" id="IPR021124">
    <property type="entry name" value="CRISPR-assoc_prot_Cas5"/>
</dbReference>
<dbReference type="PATRIC" id="fig|883066.3.peg.313"/>
<protein>
    <submittedName>
        <fullName evidence="2">CRISPR-associated protein cas5/casd, subtype I-e</fullName>
    </submittedName>
</protein>
<comment type="caution">
    <text evidence="2">The sequence shown here is derived from an EMBL/GenBank/DDBJ whole genome shotgun (WGS) entry which is preliminary data.</text>
</comment>
<dbReference type="NCBIfam" id="TIGR02593">
    <property type="entry name" value="CRISPR_cas5"/>
    <property type="match status" value="1"/>
</dbReference>
<gene>
    <name evidence="2" type="ORF">HMPREF9233_00301</name>
</gene>
<dbReference type="eggNOG" id="ENOG502ZBPB">
    <property type="taxonomic scope" value="Bacteria"/>
</dbReference>
<evidence type="ECO:0000313" key="3">
    <source>
        <dbReference type="Proteomes" id="UP000009888"/>
    </source>
</evidence>
<dbReference type="STRING" id="202789.GCA_001457435_00379"/>
<dbReference type="EMBL" id="AGWL01000002">
    <property type="protein sequence ID" value="EKU95514.1"/>
    <property type="molecule type" value="Genomic_DNA"/>
</dbReference>
<dbReference type="GO" id="GO:0043571">
    <property type="term" value="P:maintenance of CRISPR repeat elements"/>
    <property type="evidence" value="ECO:0007669"/>
    <property type="project" value="InterPro"/>
</dbReference>
<dbReference type="AlphaFoldDB" id="K9EE58"/>
<dbReference type="Gene3D" id="3.30.70.2660">
    <property type="match status" value="1"/>
</dbReference>